<accession>A0A9D1REB1</accession>
<gene>
    <name evidence="2" type="ORF">IAA48_08605</name>
</gene>
<sequence>MKVGIITFQRADNYGAALQCYALYKSVESIGVDVEVVDYRCPYIERAYLGLPNLQKNLLAWSKKAFTRYKNYEHIKIKHRLFDKLRKKIKFSPEYTKKEIVKNGLDYDLIFTGSDQVWNPTVTNGFDDVYYLNFPGDFVKCSYAASLGNSNSREYQKEKFSALLKKLDMISVREQKASDLIYKIAKRKADVCVDPTLLLSKDEWAQLAAESHCGEGANYILLYYLDENRELIKIAQFIAEKYGAKVICCNKNPVSGQNIEWIGDLGPIDFLSLITNATAVVSSSFHAAVFSVIFEKQLVATLHPEKGERTKTLAEICGFSSSIYKDYSDFVQRYNKNARVSYDYTSLHKAVEASKAFIKNAVETAQRRTKISER</sequence>
<comment type="caution">
    <text evidence="2">The sequence shown here is derived from an EMBL/GenBank/DDBJ whole genome shotgun (WGS) entry which is preliminary data.</text>
</comment>
<dbReference type="InterPro" id="IPR007345">
    <property type="entry name" value="Polysacch_pyruvyl_Trfase"/>
</dbReference>
<reference evidence="2" key="2">
    <citation type="submission" date="2021-04" db="EMBL/GenBank/DDBJ databases">
        <authorList>
            <person name="Gilroy R."/>
        </authorList>
    </citation>
    <scope>NUCLEOTIDE SEQUENCE</scope>
    <source>
        <strain evidence="2">421</strain>
    </source>
</reference>
<feature type="domain" description="Polysaccharide pyruvyl transferase" evidence="1">
    <location>
        <begin position="13"/>
        <end position="299"/>
    </location>
</feature>
<evidence type="ECO:0000313" key="3">
    <source>
        <dbReference type="Proteomes" id="UP000824205"/>
    </source>
</evidence>
<organism evidence="2 3">
    <name type="scientific">Candidatus Eubacterium faecipullorum</name>
    <dbReference type="NCBI Taxonomy" id="2838571"/>
    <lineage>
        <taxon>Bacteria</taxon>
        <taxon>Bacillati</taxon>
        <taxon>Bacillota</taxon>
        <taxon>Clostridia</taxon>
        <taxon>Eubacteriales</taxon>
        <taxon>Eubacteriaceae</taxon>
        <taxon>Eubacterium</taxon>
    </lineage>
</organism>
<keyword evidence="2" id="KW-0808">Transferase</keyword>
<evidence type="ECO:0000259" key="1">
    <source>
        <dbReference type="Pfam" id="PF04230"/>
    </source>
</evidence>
<dbReference type="AlphaFoldDB" id="A0A9D1REB1"/>
<name>A0A9D1REB1_9FIRM</name>
<dbReference type="EMBL" id="DXGE01000034">
    <property type="protein sequence ID" value="HIW86538.1"/>
    <property type="molecule type" value="Genomic_DNA"/>
</dbReference>
<proteinExistence type="predicted"/>
<protein>
    <submittedName>
        <fullName evidence="2">Polysaccharide pyruvyl transferase family protein</fullName>
    </submittedName>
</protein>
<dbReference type="GO" id="GO:0016740">
    <property type="term" value="F:transferase activity"/>
    <property type="evidence" value="ECO:0007669"/>
    <property type="project" value="UniProtKB-KW"/>
</dbReference>
<dbReference type="Pfam" id="PF04230">
    <property type="entry name" value="PS_pyruv_trans"/>
    <property type="match status" value="1"/>
</dbReference>
<dbReference type="Proteomes" id="UP000824205">
    <property type="component" value="Unassembled WGS sequence"/>
</dbReference>
<evidence type="ECO:0000313" key="2">
    <source>
        <dbReference type="EMBL" id="HIW86538.1"/>
    </source>
</evidence>
<reference evidence="2" key="1">
    <citation type="journal article" date="2021" name="PeerJ">
        <title>Extensive microbial diversity within the chicken gut microbiome revealed by metagenomics and culture.</title>
        <authorList>
            <person name="Gilroy R."/>
            <person name="Ravi A."/>
            <person name="Getino M."/>
            <person name="Pursley I."/>
            <person name="Horton D.L."/>
            <person name="Alikhan N.F."/>
            <person name="Baker D."/>
            <person name="Gharbi K."/>
            <person name="Hall N."/>
            <person name="Watson M."/>
            <person name="Adriaenssens E.M."/>
            <person name="Foster-Nyarko E."/>
            <person name="Jarju S."/>
            <person name="Secka A."/>
            <person name="Antonio M."/>
            <person name="Oren A."/>
            <person name="Chaudhuri R.R."/>
            <person name="La Ragione R."/>
            <person name="Hildebrand F."/>
            <person name="Pallen M.J."/>
        </authorList>
    </citation>
    <scope>NUCLEOTIDE SEQUENCE</scope>
    <source>
        <strain evidence="2">421</strain>
    </source>
</reference>